<accession>A0A5P3AN28</accession>
<reference evidence="2 3" key="1">
    <citation type="submission" date="2018-08" db="EMBL/GenBank/DDBJ databases">
        <title>Genetic Globetrotter - A new plasmid hitch-hiking vast phylogenetic and geographic distances.</title>
        <authorList>
            <person name="Vollmers J."/>
            <person name="Petersen J."/>
        </authorList>
    </citation>
    <scope>NUCLEOTIDE SEQUENCE [LARGE SCALE GENOMIC DNA]</scope>
    <source>
        <strain evidence="2 3">DSM 26383</strain>
        <plasmid evidence="3">pridsm_01</plasmid>
    </source>
</reference>
<protein>
    <submittedName>
        <fullName evidence="2">Uncharacterized protein</fullName>
    </submittedName>
</protein>
<name>A0A5P3AN28_9RHOB</name>
<evidence type="ECO:0000313" key="3">
    <source>
        <dbReference type="Proteomes" id="UP000325785"/>
    </source>
</evidence>
<organism evidence="2 3">
    <name type="scientific">Roseovarius indicus</name>
    <dbReference type="NCBI Taxonomy" id="540747"/>
    <lineage>
        <taxon>Bacteria</taxon>
        <taxon>Pseudomonadati</taxon>
        <taxon>Pseudomonadota</taxon>
        <taxon>Alphaproteobacteria</taxon>
        <taxon>Rhodobacterales</taxon>
        <taxon>Roseobacteraceae</taxon>
        <taxon>Roseovarius</taxon>
    </lineage>
</organism>
<dbReference type="Proteomes" id="UP000325785">
    <property type="component" value="Plasmid pRIdsm_01"/>
</dbReference>
<feature type="compositionally biased region" description="Basic and acidic residues" evidence="1">
    <location>
        <begin position="152"/>
        <end position="170"/>
    </location>
</feature>
<dbReference type="AlphaFoldDB" id="A0A5P3AN28"/>
<gene>
    <name evidence="2" type="ORF">RIdsm_05684</name>
</gene>
<evidence type="ECO:0000313" key="2">
    <source>
        <dbReference type="EMBL" id="QEW29838.1"/>
    </source>
</evidence>
<dbReference type="EMBL" id="CP031599">
    <property type="protein sequence ID" value="QEW29838.1"/>
    <property type="molecule type" value="Genomic_DNA"/>
</dbReference>
<evidence type="ECO:0000256" key="1">
    <source>
        <dbReference type="SAM" id="MobiDB-lite"/>
    </source>
</evidence>
<feature type="region of interest" description="Disordered" evidence="1">
    <location>
        <begin position="152"/>
        <end position="181"/>
    </location>
</feature>
<keyword evidence="2" id="KW-0614">Plasmid</keyword>
<dbReference type="KEGG" id="rid:RIdsm_05684"/>
<proteinExistence type="predicted"/>
<sequence>MKKHSVAVKDFRIPRNGVIGTYPGCLNGNDVRRAEAEVRDYSSELAANPCCGHKSRSREPANRTRVAARSGLLFSCYAPPFQNFLVSRRISRMSRFRERRDQELFVAIGTGDHSNTIRTLFVQFAPLWNLGLKVLGCQQSLSVFCARAERNRTDSEREHSQDQSGSRKEFPQSPIRKQPSFHSQPVFLRPRRCFSSRHHGRIYP</sequence>
<geneLocation type="plasmid" evidence="3">
    <name>pridsm_01</name>
</geneLocation>